<accession>A0A382XJ76</accession>
<feature type="region of interest" description="Disordered" evidence="1">
    <location>
        <begin position="192"/>
        <end position="213"/>
    </location>
</feature>
<name>A0A382XJ76_9ZZZZ</name>
<evidence type="ECO:0008006" key="4">
    <source>
        <dbReference type="Google" id="ProtNLM"/>
    </source>
</evidence>
<evidence type="ECO:0000256" key="1">
    <source>
        <dbReference type="SAM" id="MobiDB-lite"/>
    </source>
</evidence>
<evidence type="ECO:0000256" key="2">
    <source>
        <dbReference type="SAM" id="Phobius"/>
    </source>
</evidence>
<evidence type="ECO:0000313" key="3">
    <source>
        <dbReference type="EMBL" id="SVD70665.1"/>
    </source>
</evidence>
<keyword evidence="2" id="KW-0472">Membrane</keyword>
<reference evidence="3" key="1">
    <citation type="submission" date="2018-05" db="EMBL/GenBank/DDBJ databases">
        <authorList>
            <person name="Lanie J.A."/>
            <person name="Ng W.-L."/>
            <person name="Kazmierczak K.M."/>
            <person name="Andrzejewski T.M."/>
            <person name="Davidsen T.M."/>
            <person name="Wayne K.J."/>
            <person name="Tettelin H."/>
            <person name="Glass J.I."/>
            <person name="Rusch D."/>
            <person name="Podicherti R."/>
            <person name="Tsui H.-C.T."/>
            <person name="Winkler M.E."/>
        </authorList>
    </citation>
    <scope>NUCLEOTIDE SEQUENCE</scope>
</reference>
<proteinExistence type="predicted"/>
<sequence>MLGTALAIFLILSFFSIYLLRFIVNENTVSSYNLLDIRTRNLSISGLEHGIQLYKESGQVNYSPIEKNLGSGDYTISFDQSLNQNGTNLPYSHFTMLKSTASINDATRNTRVFLSSYPDAFNLAYFGNNTTFSQSGSNFNGDIYSNGDLGGLSIAGTAYTSNGNGGTIHPGTPPEFPDNNRTYFQTIISEVPVDSSGSGEEEEEEESYEGWPV</sequence>
<protein>
    <recommendedName>
        <fullName evidence="4">Type 4 fimbrial biogenesis protein PilX N-terminal domain-containing protein</fullName>
    </recommendedName>
</protein>
<keyword evidence="2" id="KW-0812">Transmembrane</keyword>
<gene>
    <name evidence="3" type="ORF">METZ01_LOCUS423519</name>
</gene>
<feature type="non-terminal residue" evidence="3">
    <location>
        <position position="213"/>
    </location>
</feature>
<feature type="compositionally biased region" description="Acidic residues" evidence="1">
    <location>
        <begin position="199"/>
        <end position="213"/>
    </location>
</feature>
<dbReference type="EMBL" id="UINC01167907">
    <property type="protein sequence ID" value="SVD70665.1"/>
    <property type="molecule type" value="Genomic_DNA"/>
</dbReference>
<keyword evidence="2" id="KW-1133">Transmembrane helix</keyword>
<organism evidence="3">
    <name type="scientific">marine metagenome</name>
    <dbReference type="NCBI Taxonomy" id="408172"/>
    <lineage>
        <taxon>unclassified sequences</taxon>
        <taxon>metagenomes</taxon>
        <taxon>ecological metagenomes</taxon>
    </lineage>
</organism>
<dbReference type="AlphaFoldDB" id="A0A382XJ76"/>
<feature type="transmembrane region" description="Helical" evidence="2">
    <location>
        <begin position="6"/>
        <end position="24"/>
    </location>
</feature>